<dbReference type="AlphaFoldDB" id="E9DBW8"/>
<dbReference type="EMBL" id="GL636498">
    <property type="protein sequence ID" value="EFW16270.1"/>
    <property type="molecule type" value="Genomic_DNA"/>
</dbReference>
<keyword evidence="3" id="KW-1185">Reference proteome</keyword>
<gene>
    <name evidence="2" type="ORF">CPSG_07320</name>
</gene>
<name>E9DBW8_COCPS</name>
<organism evidence="3">
    <name type="scientific">Coccidioides posadasii (strain RMSCC 757 / Silveira)</name>
    <name type="common">Valley fever fungus</name>
    <dbReference type="NCBI Taxonomy" id="443226"/>
    <lineage>
        <taxon>Eukaryota</taxon>
        <taxon>Fungi</taxon>
        <taxon>Dikarya</taxon>
        <taxon>Ascomycota</taxon>
        <taxon>Pezizomycotina</taxon>
        <taxon>Eurotiomycetes</taxon>
        <taxon>Eurotiomycetidae</taxon>
        <taxon>Onygenales</taxon>
        <taxon>Onygenaceae</taxon>
        <taxon>Coccidioides</taxon>
    </lineage>
</organism>
<sequence length="132" mass="15039">MSKLTPFQLNLSTPQESILTPRQQLARDLLSTTVRQNRKLTPLHIDAGLISCIRRLRLCSHQRTRSTHFCISGRGGRILREPVYRKRSTFKRRSNPPRGGEGAGPRGENMRIVFSTCVTWEKRGERTRGSPG</sequence>
<feature type="region of interest" description="Disordered" evidence="1">
    <location>
        <begin position="88"/>
        <end position="111"/>
    </location>
</feature>
<dbReference type="Proteomes" id="UP000002497">
    <property type="component" value="Unassembled WGS sequence"/>
</dbReference>
<accession>E9DBW8</accession>
<evidence type="ECO:0000256" key="1">
    <source>
        <dbReference type="SAM" id="MobiDB-lite"/>
    </source>
</evidence>
<reference evidence="3" key="1">
    <citation type="journal article" date="2010" name="Genome Res.">
        <title>Population genomic sequencing of Coccidioides fungi reveals recent hybridization and transposon control.</title>
        <authorList>
            <person name="Neafsey D.E."/>
            <person name="Barker B.M."/>
            <person name="Sharpton T.J."/>
            <person name="Stajich J.E."/>
            <person name="Park D.J."/>
            <person name="Whiston E."/>
            <person name="Hung C.-Y."/>
            <person name="McMahan C."/>
            <person name="White J."/>
            <person name="Sykes S."/>
            <person name="Heiman D."/>
            <person name="Young S."/>
            <person name="Zeng Q."/>
            <person name="Abouelleil A."/>
            <person name="Aftuck L."/>
            <person name="Bessette D."/>
            <person name="Brown A."/>
            <person name="FitzGerald M."/>
            <person name="Lui A."/>
            <person name="Macdonald J.P."/>
            <person name="Priest M."/>
            <person name="Orbach M.J."/>
            <person name="Galgiani J.N."/>
            <person name="Kirkland T.N."/>
            <person name="Cole G.T."/>
            <person name="Birren B.W."/>
            <person name="Henn M.R."/>
            <person name="Taylor J.W."/>
            <person name="Rounsley S.D."/>
        </authorList>
    </citation>
    <scope>NUCLEOTIDE SEQUENCE [LARGE SCALE GENOMIC DNA]</scope>
    <source>
        <strain evidence="3">RMSCC 757 / Silveira</strain>
    </source>
</reference>
<proteinExistence type="predicted"/>
<protein>
    <submittedName>
        <fullName evidence="2">Uncharacterized protein</fullName>
    </submittedName>
</protein>
<dbReference type="VEuPathDB" id="FungiDB:CPSG_07320"/>
<reference evidence="3" key="2">
    <citation type="submission" date="2010-03" db="EMBL/GenBank/DDBJ databases">
        <title>The genome sequence of Coccidioides posadasii strain Silveira.</title>
        <authorList>
            <consortium name="The Broad Institute Genome Sequencing Center for Infectious Disease"/>
            <person name="Neafsey D."/>
            <person name="Orbach M."/>
            <person name="Henn M.R."/>
            <person name="Cole G.T."/>
            <person name="Galgiani J."/>
            <person name="Gardner M.J."/>
            <person name="Kirkland T.N."/>
            <person name="Taylor J.W."/>
            <person name="Young S.K."/>
            <person name="Zeng Q."/>
            <person name="Koehrsen M."/>
            <person name="Alvarado L."/>
            <person name="Berlin A."/>
            <person name="Borenstein D."/>
            <person name="Chapman S.B."/>
            <person name="Chen Z."/>
            <person name="Engels R."/>
            <person name="Freedman E."/>
            <person name="Gellesch M."/>
            <person name="Goldberg J."/>
            <person name="Griggs A."/>
            <person name="Gujja S."/>
            <person name="Heilman E."/>
            <person name="Heiman D."/>
            <person name="Howarth C."/>
            <person name="Jen D."/>
            <person name="Larson L."/>
            <person name="Mehta T."/>
            <person name="Neiman D."/>
            <person name="Park D."/>
            <person name="Pearson M."/>
            <person name="Richards J."/>
            <person name="Roberts A."/>
            <person name="Saif S."/>
            <person name="Shea T."/>
            <person name="Shenoy N."/>
            <person name="Sisk P."/>
            <person name="Stolte C."/>
            <person name="Sykes S."/>
            <person name="Walk T."/>
            <person name="White J."/>
            <person name="Yandava C."/>
            <person name="Haas B."/>
            <person name="Nusbaum C."/>
            <person name="Birren B."/>
        </authorList>
    </citation>
    <scope>NUCLEOTIDE SEQUENCE [LARGE SCALE GENOMIC DNA]</scope>
    <source>
        <strain evidence="3">RMSCC 757 / Silveira</strain>
    </source>
</reference>
<evidence type="ECO:0000313" key="2">
    <source>
        <dbReference type="EMBL" id="EFW16270.1"/>
    </source>
</evidence>
<evidence type="ECO:0000313" key="3">
    <source>
        <dbReference type="Proteomes" id="UP000002497"/>
    </source>
</evidence>
<dbReference type="HOGENOM" id="CLU_1916882_0_0_1"/>